<dbReference type="PANTHER" id="PTHR33376:SF15">
    <property type="entry name" value="BLL6794 PROTEIN"/>
    <property type="match status" value="1"/>
</dbReference>
<evidence type="ECO:0000256" key="3">
    <source>
        <dbReference type="ARBA" id="ARBA00022764"/>
    </source>
</evidence>
<keyword evidence="6" id="KW-1185">Reference proteome</keyword>
<evidence type="ECO:0000256" key="4">
    <source>
        <dbReference type="SAM" id="SignalP"/>
    </source>
</evidence>
<dbReference type="InterPro" id="IPR038404">
    <property type="entry name" value="TRAP_DctP_sf"/>
</dbReference>
<evidence type="ECO:0008006" key="7">
    <source>
        <dbReference type="Google" id="ProtNLM"/>
    </source>
</evidence>
<reference evidence="5" key="1">
    <citation type="journal article" date="2023" name="Int. J. Syst. Evol. Microbiol.">
        <title>Sinisalibacter aestuarii sp. nov., isolated from estuarine sediment of the Arakawa River.</title>
        <authorList>
            <person name="Arafat S.T."/>
            <person name="Hirano S."/>
            <person name="Sato A."/>
            <person name="Takeuchi K."/>
            <person name="Yasuda T."/>
            <person name="Terahara T."/>
            <person name="Hamada M."/>
            <person name="Kobayashi T."/>
        </authorList>
    </citation>
    <scope>NUCLEOTIDE SEQUENCE</scope>
    <source>
        <strain evidence="5">B-399</strain>
    </source>
</reference>
<feature type="signal peptide" evidence="4">
    <location>
        <begin position="1"/>
        <end position="29"/>
    </location>
</feature>
<dbReference type="EMBL" id="BROH01000006">
    <property type="protein sequence ID" value="GKY88275.1"/>
    <property type="molecule type" value="Genomic_DNA"/>
</dbReference>
<protein>
    <recommendedName>
        <fullName evidence="7">C4-dicarboxylate ABC transporter substrate-binding protein</fullName>
    </recommendedName>
</protein>
<dbReference type="CDD" id="cd13665">
    <property type="entry name" value="PBP2_TRAP_Dctp3_4"/>
    <property type="match status" value="1"/>
</dbReference>
<dbReference type="Pfam" id="PF03480">
    <property type="entry name" value="DctP"/>
    <property type="match status" value="1"/>
</dbReference>
<dbReference type="Gene3D" id="3.40.190.170">
    <property type="entry name" value="Bacterial extracellular solute-binding protein, family 7"/>
    <property type="match status" value="1"/>
</dbReference>
<dbReference type="NCBIfam" id="NF037995">
    <property type="entry name" value="TRAP_S1"/>
    <property type="match status" value="1"/>
</dbReference>
<evidence type="ECO:0000256" key="1">
    <source>
        <dbReference type="ARBA" id="ARBA00004418"/>
    </source>
</evidence>
<name>A0ABQ5LTF7_9RHOB</name>
<dbReference type="InterPro" id="IPR018389">
    <property type="entry name" value="DctP_fam"/>
</dbReference>
<comment type="caution">
    <text evidence="5">The sequence shown here is derived from an EMBL/GenBank/DDBJ whole genome shotgun (WGS) entry which is preliminary data.</text>
</comment>
<organism evidence="5 6">
    <name type="scientific">Sinisalibacter aestuarii</name>
    <dbReference type="NCBI Taxonomy" id="2949426"/>
    <lineage>
        <taxon>Bacteria</taxon>
        <taxon>Pseudomonadati</taxon>
        <taxon>Pseudomonadota</taxon>
        <taxon>Alphaproteobacteria</taxon>
        <taxon>Rhodobacterales</taxon>
        <taxon>Roseobacteraceae</taxon>
        <taxon>Sinisalibacter</taxon>
    </lineage>
</organism>
<evidence type="ECO:0000313" key="6">
    <source>
        <dbReference type="Proteomes" id="UP001144205"/>
    </source>
</evidence>
<sequence>MTGFPALARHWALGTAAVLTIGTLTPASAQETTLRFGTFVGPTSFLNTDIFEPWLAQIEEASGGQLAFEILSGGAAAKPTEVIDSVLAGIIDVGWSITSYNPGRFNAAGVSELPLLTLNPAEGSVGMAALYDAGLLDGFDGVKVLGVGTADVARLHMAIDVTGLADFEGTKIRAAGRVLSEMLERIGATPVGMPITSVAESLAKNVIDGAAADWFSVESFRLIDSTKTHMDLELGAPAMYLVMNQARYDQLPDDVKALFDTYSASAFAEFWGTRLTAESNRVRDVVAQTEGHVLLEPTEAEQATWNAAAEAEIAAWTDSTANGQAVIDTYNAAVHAVREAQ</sequence>
<evidence type="ECO:0000256" key="2">
    <source>
        <dbReference type="ARBA" id="ARBA00022729"/>
    </source>
</evidence>
<dbReference type="Proteomes" id="UP001144205">
    <property type="component" value="Unassembled WGS sequence"/>
</dbReference>
<gene>
    <name evidence="5" type="ORF">STA1M1_21440</name>
</gene>
<accession>A0ABQ5LTF7</accession>
<dbReference type="PANTHER" id="PTHR33376">
    <property type="match status" value="1"/>
</dbReference>
<dbReference type="RefSeq" id="WP_281842322.1">
    <property type="nucleotide sequence ID" value="NZ_BROH01000006.1"/>
</dbReference>
<keyword evidence="2 4" id="KW-0732">Signal</keyword>
<proteinExistence type="predicted"/>
<comment type="subcellular location">
    <subcellularLocation>
        <location evidence="1">Periplasm</location>
    </subcellularLocation>
</comment>
<keyword evidence="3" id="KW-0574">Periplasm</keyword>
<evidence type="ECO:0000313" key="5">
    <source>
        <dbReference type="EMBL" id="GKY88275.1"/>
    </source>
</evidence>
<feature type="chain" id="PRO_5046459244" description="C4-dicarboxylate ABC transporter substrate-binding protein" evidence="4">
    <location>
        <begin position="30"/>
        <end position="341"/>
    </location>
</feature>